<keyword evidence="1" id="KW-0472">Membrane</keyword>
<keyword evidence="3" id="KW-1185">Reference proteome</keyword>
<keyword evidence="1" id="KW-0812">Transmembrane</keyword>
<organism evidence="2 3">
    <name type="scientific">Breznakiella homolactica</name>
    <dbReference type="NCBI Taxonomy" id="2798577"/>
    <lineage>
        <taxon>Bacteria</taxon>
        <taxon>Pseudomonadati</taxon>
        <taxon>Spirochaetota</taxon>
        <taxon>Spirochaetia</taxon>
        <taxon>Spirochaetales</taxon>
        <taxon>Breznakiellaceae</taxon>
        <taxon>Breznakiella</taxon>
    </lineage>
</organism>
<name>A0A7T7XKX6_9SPIR</name>
<evidence type="ECO:0000313" key="3">
    <source>
        <dbReference type="Proteomes" id="UP000595917"/>
    </source>
</evidence>
<reference evidence="2" key="1">
    <citation type="submission" date="2021-01" db="EMBL/GenBank/DDBJ databases">
        <title>Description of Breznakiella homolactica.</title>
        <authorList>
            <person name="Song Y."/>
            <person name="Brune A."/>
        </authorList>
    </citation>
    <scope>NUCLEOTIDE SEQUENCE</scope>
    <source>
        <strain evidence="2">RmG30</strain>
    </source>
</reference>
<gene>
    <name evidence="2" type="ORF">JFL75_15185</name>
</gene>
<proteinExistence type="predicted"/>
<dbReference type="EMBL" id="CP067089">
    <property type="protein sequence ID" value="QQO08266.1"/>
    <property type="molecule type" value="Genomic_DNA"/>
</dbReference>
<sequence>MGTLIWYTGGEFPSNFSRIRDYSESILTHCPDSFSPGKLTPYQVPSFSYSLPSRRYSSSGTIPEGPGLSPAFSDLEKLEEIFGEKPVTTELQGIITETSTWKPRRTYTIQYKGNYQDLPDRVPGIVYFFCLCILAGLCLIPVFRKKP</sequence>
<dbReference type="RefSeq" id="WP_215625572.1">
    <property type="nucleotide sequence ID" value="NZ_CP067089.2"/>
</dbReference>
<dbReference type="KEGG" id="bhc:JFL75_15185"/>
<accession>A0A7T7XKX6</accession>
<evidence type="ECO:0000256" key="1">
    <source>
        <dbReference type="SAM" id="Phobius"/>
    </source>
</evidence>
<feature type="transmembrane region" description="Helical" evidence="1">
    <location>
        <begin position="124"/>
        <end position="143"/>
    </location>
</feature>
<dbReference type="AlphaFoldDB" id="A0A7T7XKX6"/>
<protein>
    <submittedName>
        <fullName evidence="2">Uncharacterized protein</fullName>
    </submittedName>
</protein>
<keyword evidence="1" id="KW-1133">Transmembrane helix</keyword>
<evidence type="ECO:0000313" key="2">
    <source>
        <dbReference type="EMBL" id="QQO08266.1"/>
    </source>
</evidence>
<dbReference type="Proteomes" id="UP000595917">
    <property type="component" value="Chromosome"/>
</dbReference>